<keyword evidence="1" id="KW-0472">Membrane</keyword>
<reference evidence="3" key="1">
    <citation type="submission" date="2016-06" db="EMBL/GenBank/DDBJ databases">
        <authorList>
            <person name="Varghese N."/>
            <person name="Submissions Spin"/>
        </authorList>
    </citation>
    <scope>NUCLEOTIDE SEQUENCE [LARGE SCALE GENOMIC DNA]</scope>
    <source>
        <strain evidence="3">DSM 44830</strain>
    </source>
</reference>
<feature type="transmembrane region" description="Helical" evidence="1">
    <location>
        <begin position="167"/>
        <end position="188"/>
    </location>
</feature>
<name>A0A1C4ZS73_9ACTN</name>
<accession>A0A1C4ZS73</accession>
<proteinExistence type="predicted"/>
<protein>
    <submittedName>
        <fullName evidence="2">Uncharacterized protein</fullName>
    </submittedName>
</protein>
<dbReference type="AlphaFoldDB" id="A0A1C4ZS73"/>
<evidence type="ECO:0000256" key="1">
    <source>
        <dbReference type="SAM" id="Phobius"/>
    </source>
</evidence>
<organism evidence="2 3">
    <name type="scientific">Micromonospora mirobrigensis</name>
    <dbReference type="NCBI Taxonomy" id="262898"/>
    <lineage>
        <taxon>Bacteria</taxon>
        <taxon>Bacillati</taxon>
        <taxon>Actinomycetota</taxon>
        <taxon>Actinomycetes</taxon>
        <taxon>Micromonosporales</taxon>
        <taxon>Micromonosporaceae</taxon>
        <taxon>Micromonospora</taxon>
    </lineage>
</organism>
<gene>
    <name evidence="2" type="ORF">GA0070564_106232</name>
</gene>
<evidence type="ECO:0000313" key="3">
    <source>
        <dbReference type="Proteomes" id="UP000199504"/>
    </source>
</evidence>
<feature type="transmembrane region" description="Helical" evidence="1">
    <location>
        <begin position="71"/>
        <end position="91"/>
    </location>
</feature>
<dbReference type="STRING" id="262898.GA0070564_106232"/>
<feature type="transmembrane region" description="Helical" evidence="1">
    <location>
        <begin position="30"/>
        <end position="51"/>
    </location>
</feature>
<feature type="transmembrane region" description="Helical" evidence="1">
    <location>
        <begin position="143"/>
        <end position="161"/>
    </location>
</feature>
<keyword evidence="1" id="KW-0812">Transmembrane</keyword>
<keyword evidence="3" id="KW-1185">Reference proteome</keyword>
<dbReference type="Proteomes" id="UP000199504">
    <property type="component" value="Unassembled WGS sequence"/>
</dbReference>
<evidence type="ECO:0000313" key="2">
    <source>
        <dbReference type="EMBL" id="SCF35621.1"/>
    </source>
</evidence>
<sequence length="207" mass="22774">MGTSVDGERGSMVDMADVERDRITRGRRRFRLLAVGAVVVLAIAGFVIGAITGGDELPSWRGNPPGWAENAGLALVGLGLLGEAGWFVYGYRSGRFKANRESRIWAVSWSRRRELAKQVRRDEPAAGEDPAVLRNVAEQMAGGRWLLGLYACMMLFFAGQALSRYSWFWTVLLLVMAALFVVAAVSIFRDARRAEAFLRHRPVGGGD</sequence>
<dbReference type="EMBL" id="FMCX01000006">
    <property type="protein sequence ID" value="SCF35621.1"/>
    <property type="molecule type" value="Genomic_DNA"/>
</dbReference>
<keyword evidence="1" id="KW-1133">Transmembrane helix</keyword>